<organism evidence="6 7">
    <name type="scientific">Rahnella ecdela</name>
    <dbReference type="NCBI Taxonomy" id="2816250"/>
    <lineage>
        <taxon>Bacteria</taxon>
        <taxon>Pseudomonadati</taxon>
        <taxon>Pseudomonadota</taxon>
        <taxon>Gammaproteobacteria</taxon>
        <taxon>Enterobacterales</taxon>
        <taxon>Yersiniaceae</taxon>
        <taxon>Rahnella</taxon>
    </lineage>
</organism>
<evidence type="ECO:0000256" key="3">
    <source>
        <dbReference type="ARBA" id="ARBA00023125"/>
    </source>
</evidence>
<name>A0ABS6LJH3_9GAMM</name>
<dbReference type="PANTHER" id="PTHR30118:SF15">
    <property type="entry name" value="TRANSCRIPTIONAL REGULATORY PROTEIN"/>
    <property type="match status" value="1"/>
</dbReference>
<evidence type="ECO:0000256" key="4">
    <source>
        <dbReference type="ARBA" id="ARBA00023163"/>
    </source>
</evidence>
<reference evidence="6 7" key="1">
    <citation type="submission" date="2021-03" db="EMBL/GenBank/DDBJ databases">
        <title>Five novel Rahnella species.</title>
        <authorList>
            <person name="Brady C."/>
            <person name="Asselin J."/>
            <person name="Beer S."/>
            <person name="Bruberg M.B."/>
            <person name="Crampton B."/>
            <person name="Venter S."/>
            <person name="Arnold D."/>
            <person name="Denman S."/>
        </authorList>
    </citation>
    <scope>NUCLEOTIDE SEQUENCE [LARGE SCALE GENOMIC DNA]</scope>
    <source>
        <strain evidence="6 7">FRB 231</strain>
    </source>
</reference>
<proteinExistence type="inferred from homology"/>
<dbReference type="Pfam" id="PF00126">
    <property type="entry name" value="HTH_1"/>
    <property type="match status" value="1"/>
</dbReference>
<keyword evidence="2" id="KW-0805">Transcription regulation</keyword>
<gene>
    <name evidence="6" type="ORF">J1784_18985</name>
</gene>
<dbReference type="InterPro" id="IPR050389">
    <property type="entry name" value="LysR-type_TF"/>
</dbReference>
<keyword evidence="7" id="KW-1185">Reference proteome</keyword>
<dbReference type="EMBL" id="JAFMOY010000131">
    <property type="protein sequence ID" value="MBU9847087.1"/>
    <property type="molecule type" value="Genomic_DNA"/>
</dbReference>
<dbReference type="RefSeq" id="WP_217150490.1">
    <property type="nucleotide sequence ID" value="NZ_JAFMOY010000131.1"/>
</dbReference>
<dbReference type="PANTHER" id="PTHR30118">
    <property type="entry name" value="HTH-TYPE TRANSCRIPTIONAL REGULATOR LEUO-RELATED"/>
    <property type="match status" value="1"/>
</dbReference>
<keyword evidence="3" id="KW-0238">DNA-binding</keyword>
<evidence type="ECO:0000256" key="2">
    <source>
        <dbReference type="ARBA" id="ARBA00023015"/>
    </source>
</evidence>
<evidence type="ECO:0000313" key="7">
    <source>
        <dbReference type="Proteomes" id="UP000739284"/>
    </source>
</evidence>
<evidence type="ECO:0000313" key="6">
    <source>
        <dbReference type="EMBL" id="MBU9847087.1"/>
    </source>
</evidence>
<protein>
    <submittedName>
        <fullName evidence="6">LysR family transcriptional regulator</fullName>
    </submittedName>
</protein>
<evidence type="ECO:0000259" key="5">
    <source>
        <dbReference type="PROSITE" id="PS50931"/>
    </source>
</evidence>
<feature type="domain" description="HTH lysR-type" evidence="5">
    <location>
        <begin position="4"/>
        <end position="61"/>
    </location>
</feature>
<comment type="caution">
    <text evidence="6">The sequence shown here is derived from an EMBL/GenBank/DDBJ whole genome shotgun (WGS) entry which is preliminary data.</text>
</comment>
<comment type="similarity">
    <text evidence="1">Belongs to the LysR transcriptional regulatory family.</text>
</comment>
<evidence type="ECO:0000256" key="1">
    <source>
        <dbReference type="ARBA" id="ARBA00009437"/>
    </source>
</evidence>
<dbReference type="Proteomes" id="UP000739284">
    <property type="component" value="Unassembled WGS sequence"/>
</dbReference>
<accession>A0ABS6LJH3</accession>
<sequence length="290" mass="33443">MNNISIKKLQVVNALIENGSATNAAKMLNISPSSISYTLKKLQDQLGVPLFRREKEGLKPNVEAYSLQDQYNEVMGLSTTRKTFIITTYSLVEFLLADYIHDFISGKTLHFVPMDSCENERLRKLKHREVDIDIGGRLPVDVSIISERYLYSDMCILVRENHPSIKNKFTLEDWHQNQHLRWQRDRGSISNMVDGVGASERYFSERDIAWESPNLLTLAYLCSGSDHIMMVPEVFTKSLISMLPLKSFSPPPSFEMKFKCYLHYHRALEKKINSLGLYDIFDTHLDNIIT</sequence>
<dbReference type="InterPro" id="IPR000847">
    <property type="entry name" value="LysR_HTH_N"/>
</dbReference>
<dbReference type="PROSITE" id="PS50931">
    <property type="entry name" value="HTH_LYSR"/>
    <property type="match status" value="1"/>
</dbReference>
<keyword evidence="4" id="KW-0804">Transcription</keyword>